<name>A0A3M8RHV0_9PROT</name>
<evidence type="ECO:0000256" key="5">
    <source>
        <dbReference type="ARBA" id="ARBA00023239"/>
    </source>
</evidence>
<sequence>MSQEPPVSDELSHFNRSGHVHMVEVGGKAATTRTAVAEGYIVMAEGTLARIQAGSMGKGDVLGVARLAAIQAAKKTWELIPLAHLLALTSADIEFRSEATPPRIVCQAQVRCLGQTGVEMEALTAVTVALLTVYDMCKAIDRGMQLQGIRLLRKEGGRSGLWEAGQ</sequence>
<dbReference type="CDD" id="cd01420">
    <property type="entry name" value="MoaC_PE"/>
    <property type="match status" value="1"/>
</dbReference>
<dbReference type="InterPro" id="IPR002820">
    <property type="entry name" value="Mopterin_CF_biosynth-C_dom"/>
</dbReference>
<evidence type="ECO:0000313" key="9">
    <source>
        <dbReference type="EMBL" id="RNF67895.1"/>
    </source>
</evidence>
<keyword evidence="4 7" id="KW-0501">Molybdenum cofactor biosynthesis</keyword>
<dbReference type="OrthoDB" id="9794429at2"/>
<dbReference type="InterPro" id="IPR036522">
    <property type="entry name" value="MoaC_sf"/>
</dbReference>
<evidence type="ECO:0000259" key="8">
    <source>
        <dbReference type="Pfam" id="PF01967"/>
    </source>
</evidence>
<comment type="subunit">
    <text evidence="7">Homohexamer; trimer of dimers.</text>
</comment>
<evidence type="ECO:0000256" key="1">
    <source>
        <dbReference type="ARBA" id="ARBA00001637"/>
    </source>
</evidence>
<dbReference type="NCBIfam" id="TIGR00581">
    <property type="entry name" value="moaC"/>
    <property type="match status" value="1"/>
</dbReference>
<comment type="catalytic activity">
    <reaction evidence="1 7">
        <text>(8S)-3',8-cyclo-7,8-dihydroguanosine 5'-triphosphate = cyclic pyranopterin phosphate + diphosphate</text>
        <dbReference type="Rhea" id="RHEA:49580"/>
        <dbReference type="ChEBI" id="CHEBI:33019"/>
        <dbReference type="ChEBI" id="CHEBI:59648"/>
        <dbReference type="ChEBI" id="CHEBI:131766"/>
        <dbReference type="EC" id="4.6.1.17"/>
    </reaction>
</comment>
<dbReference type="PANTHER" id="PTHR22960">
    <property type="entry name" value="MOLYBDOPTERIN COFACTOR SYNTHESIS PROTEIN A"/>
    <property type="match status" value="1"/>
</dbReference>
<reference evidence="9" key="1">
    <citation type="submission" date="2018-10" db="EMBL/GenBank/DDBJ databases">
        <title>Acidithiobacillus sulfuriphilus sp. nov.: an extremely acidophilic sulfur-oxidizing chemolithotroph isolated from a neutral pH environment.</title>
        <authorList>
            <person name="Falagan C."/>
            <person name="Moya-Beltran A."/>
            <person name="Quatrini R."/>
            <person name="Johnson D.B."/>
        </authorList>
    </citation>
    <scope>NUCLEOTIDE SEQUENCE [LARGE SCALE GENOMIC DNA]</scope>
    <source>
        <strain evidence="9">CJ-2</strain>
    </source>
</reference>
<evidence type="ECO:0000256" key="7">
    <source>
        <dbReference type="HAMAP-Rule" id="MF_01224"/>
    </source>
</evidence>
<dbReference type="InterPro" id="IPR023045">
    <property type="entry name" value="MoaC"/>
</dbReference>
<dbReference type="SUPFAM" id="SSF55040">
    <property type="entry name" value="Molybdenum cofactor biosynthesis protein C, MoaC"/>
    <property type="match status" value="1"/>
</dbReference>
<evidence type="ECO:0000256" key="6">
    <source>
        <dbReference type="ARBA" id="ARBA00055087"/>
    </source>
</evidence>
<feature type="domain" description="Molybdopterin cofactor biosynthesis C (MoaC)" evidence="8">
    <location>
        <begin position="22"/>
        <end position="157"/>
    </location>
</feature>
<dbReference type="HAMAP" id="MF_01224_B">
    <property type="entry name" value="MoaC_B"/>
    <property type="match status" value="1"/>
</dbReference>
<feature type="binding site" evidence="7">
    <location>
        <begin position="120"/>
        <end position="121"/>
    </location>
    <ligand>
        <name>substrate</name>
    </ligand>
</feature>
<dbReference type="UniPathway" id="UPA00344"/>
<comment type="caution">
    <text evidence="9">The sequence shown here is derived from an EMBL/GenBank/DDBJ whole genome shotgun (WGS) entry which is preliminary data.</text>
</comment>
<dbReference type="InterPro" id="IPR047594">
    <property type="entry name" value="MoaC_bact/euk"/>
</dbReference>
<evidence type="ECO:0000256" key="4">
    <source>
        <dbReference type="ARBA" id="ARBA00023150"/>
    </source>
</evidence>
<organism evidence="9">
    <name type="scientific">Acidithiobacillus sulfuriphilus</name>
    <dbReference type="NCBI Taxonomy" id="1867749"/>
    <lineage>
        <taxon>Bacteria</taxon>
        <taxon>Pseudomonadati</taxon>
        <taxon>Pseudomonadota</taxon>
        <taxon>Acidithiobacillia</taxon>
        <taxon>Acidithiobacillales</taxon>
        <taxon>Acidithiobacillaceae</taxon>
        <taxon>Acidithiobacillus</taxon>
    </lineage>
</organism>
<comment type="similarity">
    <text evidence="7">Belongs to the MoaC family.</text>
</comment>
<evidence type="ECO:0000256" key="3">
    <source>
        <dbReference type="ARBA" id="ARBA00012575"/>
    </source>
</evidence>
<feature type="binding site" evidence="7">
    <location>
        <begin position="82"/>
        <end position="84"/>
    </location>
    <ligand>
        <name>substrate</name>
    </ligand>
</feature>
<dbReference type="EMBL" id="RIZI01000129">
    <property type="protein sequence ID" value="RNF67895.1"/>
    <property type="molecule type" value="Genomic_DNA"/>
</dbReference>
<proteinExistence type="inferred from homology"/>
<dbReference type="EC" id="4.6.1.17" evidence="3 7"/>
<feature type="active site" evidence="7">
    <location>
        <position position="135"/>
    </location>
</feature>
<dbReference type="GO" id="GO:0006777">
    <property type="term" value="P:Mo-molybdopterin cofactor biosynthetic process"/>
    <property type="evidence" value="ECO:0007669"/>
    <property type="project" value="UniProtKB-UniRule"/>
</dbReference>
<comment type="function">
    <text evidence="6 7">Catalyzes the conversion of (8S)-3',8-cyclo-7,8-dihydroguanosine 5'-triphosphate to cyclic pyranopterin monophosphate (cPMP).</text>
</comment>
<protein>
    <recommendedName>
        <fullName evidence="3 7">Cyclic pyranopterin monophosphate synthase</fullName>
        <ecNumber evidence="3 7">4.6.1.17</ecNumber>
    </recommendedName>
    <alternativeName>
        <fullName evidence="7">Molybdenum cofactor biosynthesis protein C</fullName>
    </alternativeName>
</protein>
<dbReference type="AlphaFoldDB" id="A0A3M8RHV0"/>
<dbReference type="RefSeq" id="WP_123102304.1">
    <property type="nucleotide sequence ID" value="NZ_CP127527.1"/>
</dbReference>
<dbReference type="Gene3D" id="3.30.70.640">
    <property type="entry name" value="Molybdopterin cofactor biosynthesis C (MoaC) domain"/>
    <property type="match status" value="1"/>
</dbReference>
<keyword evidence="5 7" id="KW-0456">Lyase</keyword>
<dbReference type="Pfam" id="PF01967">
    <property type="entry name" value="MoaC"/>
    <property type="match status" value="1"/>
</dbReference>
<comment type="pathway">
    <text evidence="2 7">Cofactor biosynthesis; molybdopterin biosynthesis.</text>
</comment>
<gene>
    <name evidence="7 9" type="primary">moaC</name>
    <name evidence="9" type="ORF">EC580_03715</name>
</gene>
<accession>A0A3M8RHV0</accession>
<dbReference type="NCBIfam" id="NF006870">
    <property type="entry name" value="PRK09364.1"/>
    <property type="match status" value="1"/>
</dbReference>
<dbReference type="InterPro" id="IPR050105">
    <property type="entry name" value="MoCo_biosynth_MoaA/MoaC"/>
</dbReference>
<evidence type="ECO:0000256" key="2">
    <source>
        <dbReference type="ARBA" id="ARBA00005046"/>
    </source>
</evidence>
<dbReference type="GO" id="GO:0061799">
    <property type="term" value="F:cyclic pyranopterin monophosphate synthase activity"/>
    <property type="evidence" value="ECO:0007669"/>
    <property type="project" value="UniProtKB-UniRule"/>
</dbReference>